<feature type="transmembrane region" description="Helical" evidence="14">
    <location>
        <begin position="335"/>
        <end position="361"/>
    </location>
</feature>
<feature type="transmembrane region" description="Helical" evidence="14">
    <location>
        <begin position="16"/>
        <end position="35"/>
    </location>
</feature>
<evidence type="ECO:0000256" key="13">
    <source>
        <dbReference type="PIRSR" id="PIRSR600175-1"/>
    </source>
</evidence>
<dbReference type="GO" id="GO:0006865">
    <property type="term" value="P:amino acid transport"/>
    <property type="evidence" value="ECO:0007669"/>
    <property type="project" value="TreeGrafter"/>
</dbReference>
<keyword evidence="2" id="KW-0813">Transport</keyword>
<feature type="binding site" evidence="13">
    <location>
        <position position="201"/>
    </location>
    <ligand>
        <name>Na(+)</name>
        <dbReference type="ChEBI" id="CHEBI:29101"/>
        <label>1</label>
    </ligand>
</feature>
<dbReference type="GO" id="GO:0005330">
    <property type="term" value="F:dopamine:sodium symporter activity"/>
    <property type="evidence" value="ECO:0007669"/>
    <property type="project" value="TreeGrafter"/>
</dbReference>
<keyword evidence="4 14" id="KW-0812">Transmembrane</keyword>
<evidence type="ECO:0000256" key="12">
    <source>
        <dbReference type="ARBA" id="ARBA00023180"/>
    </source>
</evidence>
<evidence type="ECO:0000313" key="15">
    <source>
        <dbReference type="EMBL" id="KAK2183996.1"/>
    </source>
</evidence>
<comment type="caution">
    <text evidence="15">The sequence shown here is derived from an EMBL/GenBank/DDBJ whole genome shotgun (WGS) entry which is preliminary data.</text>
</comment>
<keyword evidence="16" id="KW-1185">Reference proteome</keyword>
<dbReference type="GO" id="GO:0042734">
    <property type="term" value="C:presynaptic membrane"/>
    <property type="evidence" value="ECO:0007669"/>
    <property type="project" value="TreeGrafter"/>
</dbReference>
<feature type="binding site" evidence="13">
    <location>
        <position position="101"/>
    </location>
    <ligand>
        <name>Na(+)</name>
        <dbReference type="ChEBI" id="CHEBI:29101"/>
        <label>1</label>
    </ligand>
</feature>
<feature type="transmembrane region" description="Helical" evidence="14">
    <location>
        <begin position="90"/>
        <end position="115"/>
    </location>
</feature>
<dbReference type="GO" id="GO:0051583">
    <property type="term" value="P:dopamine uptake involved in synaptic transmission"/>
    <property type="evidence" value="ECO:0007669"/>
    <property type="project" value="TreeGrafter"/>
</dbReference>
<organism evidence="15 16">
    <name type="scientific">Ridgeia piscesae</name>
    <name type="common">Tubeworm</name>
    <dbReference type="NCBI Taxonomy" id="27915"/>
    <lineage>
        <taxon>Eukaryota</taxon>
        <taxon>Metazoa</taxon>
        <taxon>Spiralia</taxon>
        <taxon>Lophotrochozoa</taxon>
        <taxon>Annelida</taxon>
        <taxon>Polychaeta</taxon>
        <taxon>Sedentaria</taxon>
        <taxon>Canalipalpata</taxon>
        <taxon>Sabellida</taxon>
        <taxon>Siboglinidae</taxon>
        <taxon>Ridgeia</taxon>
    </lineage>
</organism>
<dbReference type="InterPro" id="IPR000175">
    <property type="entry name" value="Na/ntran_symport"/>
</dbReference>
<evidence type="ECO:0000256" key="8">
    <source>
        <dbReference type="ARBA" id="ARBA00022989"/>
    </source>
</evidence>
<keyword evidence="12" id="KW-0325">Glycoprotein</keyword>
<evidence type="ECO:0000256" key="6">
    <source>
        <dbReference type="ARBA" id="ARBA00022775"/>
    </source>
</evidence>
<feature type="transmembrane region" description="Helical" evidence="14">
    <location>
        <begin position="47"/>
        <end position="70"/>
    </location>
</feature>
<name>A0AAD9UC94_RIDPI</name>
<dbReference type="GO" id="GO:0046872">
    <property type="term" value="F:metal ion binding"/>
    <property type="evidence" value="ECO:0007669"/>
    <property type="project" value="UniProtKB-KW"/>
</dbReference>
<evidence type="ECO:0000256" key="9">
    <source>
        <dbReference type="ARBA" id="ARBA00023053"/>
    </source>
</evidence>
<keyword evidence="8 14" id="KW-1133">Transmembrane helix</keyword>
<keyword evidence="9 13" id="KW-0915">Sodium</keyword>
<comment type="subcellular location">
    <subcellularLocation>
        <location evidence="1">Cell membrane</location>
        <topology evidence="1">Multi-pass membrane protein</topology>
    </subcellularLocation>
</comment>
<feature type="transmembrane region" description="Helical" evidence="14">
    <location>
        <begin position="127"/>
        <end position="152"/>
    </location>
</feature>
<proteinExistence type="predicted"/>
<dbReference type="SUPFAM" id="SSF161070">
    <property type="entry name" value="SNF-like"/>
    <property type="match status" value="1"/>
</dbReference>
<feature type="transmembrane region" description="Helical" evidence="14">
    <location>
        <begin position="298"/>
        <end position="323"/>
    </location>
</feature>
<feature type="transmembrane region" description="Helical" evidence="14">
    <location>
        <begin position="172"/>
        <end position="196"/>
    </location>
</feature>
<keyword evidence="6" id="KW-0532">Neurotransmitter transport</keyword>
<evidence type="ECO:0000256" key="1">
    <source>
        <dbReference type="ARBA" id="ARBA00004651"/>
    </source>
</evidence>
<dbReference type="GO" id="GO:0032809">
    <property type="term" value="C:neuronal cell body membrane"/>
    <property type="evidence" value="ECO:0007669"/>
    <property type="project" value="TreeGrafter"/>
</dbReference>
<evidence type="ECO:0000313" key="16">
    <source>
        <dbReference type="Proteomes" id="UP001209878"/>
    </source>
</evidence>
<keyword evidence="11" id="KW-1015">Disulfide bond</keyword>
<dbReference type="GO" id="GO:0030424">
    <property type="term" value="C:axon"/>
    <property type="evidence" value="ECO:0007669"/>
    <property type="project" value="TreeGrafter"/>
</dbReference>
<dbReference type="Proteomes" id="UP001209878">
    <property type="component" value="Unassembled WGS sequence"/>
</dbReference>
<evidence type="ECO:0000256" key="4">
    <source>
        <dbReference type="ARBA" id="ARBA00022692"/>
    </source>
</evidence>
<keyword evidence="10 14" id="KW-0472">Membrane</keyword>
<feature type="transmembrane region" description="Helical" evidence="14">
    <location>
        <begin position="229"/>
        <end position="252"/>
    </location>
</feature>
<feature type="binding site" evidence="13">
    <location>
        <position position="202"/>
    </location>
    <ligand>
        <name>Na(+)</name>
        <dbReference type="ChEBI" id="CHEBI:29101"/>
        <label>1</label>
    </ligand>
</feature>
<evidence type="ECO:0000256" key="2">
    <source>
        <dbReference type="ARBA" id="ARBA00022448"/>
    </source>
</evidence>
<evidence type="ECO:0000256" key="5">
    <source>
        <dbReference type="ARBA" id="ARBA00022723"/>
    </source>
</evidence>
<dbReference type="AlphaFoldDB" id="A0AAD9UC94"/>
<dbReference type="PANTHER" id="PTHR11616:SF320">
    <property type="entry name" value="SODIUM-DEPENDENT NORADRENALINE TRANSPORTER"/>
    <property type="match status" value="1"/>
</dbReference>
<evidence type="ECO:0000256" key="7">
    <source>
        <dbReference type="ARBA" id="ARBA00022847"/>
    </source>
</evidence>
<dbReference type="PANTHER" id="PTHR11616">
    <property type="entry name" value="SODIUM/CHLORIDE DEPENDENT TRANSPORTER"/>
    <property type="match status" value="1"/>
</dbReference>
<dbReference type="PROSITE" id="PS50267">
    <property type="entry name" value="NA_NEUROTRAN_SYMP_3"/>
    <property type="match status" value="1"/>
</dbReference>
<keyword evidence="5 13" id="KW-0479">Metal-binding</keyword>
<keyword evidence="7" id="KW-0769">Symport</keyword>
<dbReference type="GO" id="GO:0015874">
    <property type="term" value="P:norepinephrine transport"/>
    <property type="evidence" value="ECO:0007669"/>
    <property type="project" value="TreeGrafter"/>
</dbReference>
<evidence type="ECO:0000256" key="3">
    <source>
        <dbReference type="ARBA" id="ARBA00022475"/>
    </source>
</evidence>
<dbReference type="InterPro" id="IPR037272">
    <property type="entry name" value="SNS_sf"/>
</dbReference>
<dbReference type="EMBL" id="JAODUO010000287">
    <property type="protein sequence ID" value="KAK2183996.1"/>
    <property type="molecule type" value="Genomic_DNA"/>
</dbReference>
<keyword evidence="3" id="KW-1003">Cell membrane</keyword>
<evidence type="ECO:0000256" key="11">
    <source>
        <dbReference type="ARBA" id="ARBA00023157"/>
    </source>
</evidence>
<dbReference type="Pfam" id="PF00209">
    <property type="entry name" value="SNF"/>
    <property type="match status" value="1"/>
</dbReference>
<feature type="binding site" evidence="13">
    <location>
        <position position="198"/>
    </location>
    <ligand>
        <name>Na(+)</name>
        <dbReference type="ChEBI" id="CHEBI:29101"/>
        <label>1</label>
    </ligand>
</feature>
<feature type="transmembrane region" description="Helical" evidence="14">
    <location>
        <begin position="258"/>
        <end position="277"/>
    </location>
</feature>
<dbReference type="PRINTS" id="PR00176">
    <property type="entry name" value="NANEUSMPORT"/>
</dbReference>
<sequence length="402" mass="44378">MLELHKSDGIESIGKVRWQIALCLLAVYVICYFSLWKGISTSGKVVWFTALFPYVVLLILLVRGVTLPGAADGIKYYLTPDFRRLASSQVWVDAATQVFFSLGPGFGVLLAYASYNKFHNNVYRDALVTSSINCGTSFLSGFVIFSVLGYMAQRSGEDIANVATEGPGLVFIVYPEAIATLPGSTFWSLIFFMMLLTLGLDSSFGGSEAVVTAVSDEFPILKKHREITVGVLFTFYFIVGLGSCTQGGAYVVNLMDKYAVGYSILVAVLASVPPTEGRRGTDRFAQDIKDMLGFKPGLYWRICWKYIAPIFILGIMIFGFVMYEPLTYDDYVYPTWANVVGWCLALSSMLCMPVVAVYSLLRAEGTFAERMKTLTTPWRDSQKSKVTSIYAKTNGNSLVDAV</sequence>
<evidence type="ECO:0000256" key="10">
    <source>
        <dbReference type="ARBA" id="ARBA00023136"/>
    </source>
</evidence>
<protein>
    <submittedName>
        <fullName evidence="15">Uncharacterized protein</fullName>
    </submittedName>
</protein>
<accession>A0AAD9UC94</accession>
<evidence type="ECO:0000256" key="14">
    <source>
        <dbReference type="SAM" id="Phobius"/>
    </source>
</evidence>
<gene>
    <name evidence="15" type="ORF">NP493_287g03007</name>
</gene>
<reference evidence="15" key="1">
    <citation type="journal article" date="2023" name="Mol. Biol. Evol.">
        <title>Third-Generation Sequencing Reveals the Adaptive Role of the Epigenome in Three Deep-Sea Polychaetes.</title>
        <authorList>
            <person name="Perez M."/>
            <person name="Aroh O."/>
            <person name="Sun Y."/>
            <person name="Lan Y."/>
            <person name="Juniper S.K."/>
            <person name="Young C.R."/>
            <person name="Angers B."/>
            <person name="Qian P.Y."/>
        </authorList>
    </citation>
    <scope>NUCLEOTIDE SEQUENCE</scope>
    <source>
        <strain evidence="15">R07B-5</strain>
    </source>
</reference>
<feature type="binding site" evidence="13">
    <location>
        <position position="133"/>
    </location>
    <ligand>
        <name>Na(+)</name>
        <dbReference type="ChEBI" id="CHEBI:29101"/>
        <label>1</label>
    </ligand>
</feature>